<dbReference type="AlphaFoldDB" id="A0A653KRD4"/>
<gene>
    <name evidence="1" type="ORF">AERO8C_120257</name>
</gene>
<dbReference type="EMBL" id="CABWLC010000004">
    <property type="protein sequence ID" value="VXA81760.1"/>
    <property type="molecule type" value="Genomic_DNA"/>
</dbReference>
<proteinExistence type="predicted"/>
<organism evidence="1 2">
    <name type="scientific">Aeromonas veronii</name>
    <dbReference type="NCBI Taxonomy" id="654"/>
    <lineage>
        <taxon>Bacteria</taxon>
        <taxon>Pseudomonadati</taxon>
        <taxon>Pseudomonadota</taxon>
        <taxon>Gammaproteobacteria</taxon>
        <taxon>Aeromonadales</taxon>
        <taxon>Aeromonadaceae</taxon>
        <taxon>Aeromonas</taxon>
    </lineage>
</organism>
<evidence type="ECO:0000313" key="1">
    <source>
        <dbReference type="EMBL" id="VXA81760.1"/>
    </source>
</evidence>
<dbReference type="Proteomes" id="UP000439123">
    <property type="component" value="Unassembled WGS sequence"/>
</dbReference>
<name>A0A653KRD4_AERVE</name>
<sequence>MVMRADYKALAEDSQWQQTRVAADINMAAMRGEVYSIALF</sequence>
<accession>A0A653KRD4</accession>
<reference evidence="1 2" key="1">
    <citation type="submission" date="2019-10" db="EMBL/GenBank/DDBJ databases">
        <authorList>
            <person name="Karimi E."/>
        </authorList>
    </citation>
    <scope>NUCLEOTIDE SEQUENCE [LARGE SCALE GENOMIC DNA]</scope>
    <source>
        <strain evidence="1">Aeromonas sp. 8C</strain>
    </source>
</reference>
<protein>
    <submittedName>
        <fullName evidence="1">Uncharacterized protein</fullName>
    </submittedName>
</protein>
<evidence type="ECO:0000313" key="2">
    <source>
        <dbReference type="Proteomes" id="UP000439123"/>
    </source>
</evidence>